<dbReference type="RefSeq" id="WP_143745385.1">
    <property type="nucleotide sequence ID" value="NZ_BJUN01000043.1"/>
</dbReference>
<proteinExistence type="predicted"/>
<name>A0A510YCE5_MARHA</name>
<keyword evidence="2" id="KW-1185">Reference proteome</keyword>
<gene>
    <name evidence="1" type="ORF">MHA01_32160</name>
</gene>
<dbReference type="STRING" id="1371.GCA_900166605_00061"/>
<dbReference type="Proteomes" id="UP000321051">
    <property type="component" value="Unassembled WGS sequence"/>
</dbReference>
<reference evidence="1 2" key="1">
    <citation type="submission" date="2019-07" db="EMBL/GenBank/DDBJ databases">
        <title>Whole genome shotgun sequence of Marinococcus halophilus NBRC 102359.</title>
        <authorList>
            <person name="Hosoyama A."/>
            <person name="Uohara A."/>
            <person name="Ohji S."/>
            <person name="Ichikawa N."/>
        </authorList>
    </citation>
    <scope>NUCLEOTIDE SEQUENCE [LARGE SCALE GENOMIC DNA]</scope>
    <source>
        <strain evidence="1 2">NBRC 102359</strain>
    </source>
</reference>
<comment type="caution">
    <text evidence="1">The sequence shown here is derived from an EMBL/GenBank/DDBJ whole genome shotgun (WGS) entry which is preliminary data.</text>
</comment>
<evidence type="ECO:0000313" key="2">
    <source>
        <dbReference type="Proteomes" id="UP000321051"/>
    </source>
</evidence>
<evidence type="ECO:0008006" key="3">
    <source>
        <dbReference type="Google" id="ProtNLM"/>
    </source>
</evidence>
<dbReference type="EMBL" id="BJUN01000043">
    <property type="protein sequence ID" value="GEK60311.1"/>
    <property type="molecule type" value="Genomic_DNA"/>
</dbReference>
<evidence type="ECO:0000313" key="1">
    <source>
        <dbReference type="EMBL" id="GEK60311.1"/>
    </source>
</evidence>
<dbReference type="AlphaFoldDB" id="A0A510YCE5"/>
<organism evidence="1 2">
    <name type="scientific">Marinococcus halophilus</name>
    <dbReference type="NCBI Taxonomy" id="1371"/>
    <lineage>
        <taxon>Bacteria</taxon>
        <taxon>Bacillati</taxon>
        <taxon>Bacillota</taxon>
        <taxon>Bacilli</taxon>
        <taxon>Bacillales</taxon>
        <taxon>Bacillaceae</taxon>
        <taxon>Marinococcus</taxon>
    </lineage>
</organism>
<sequence length="94" mass="11370">MNEEQKTIARIIAAEWEKETEDWKQKERLLRKAWAEKHELRLYWKNEENTVVTIGTCTYIDHIKRLIHWKDEQGSYYNVSFEQILSVEKGRGDS</sequence>
<accession>A0A510YCE5</accession>
<dbReference type="OrthoDB" id="2968577at2"/>
<protein>
    <recommendedName>
        <fullName evidence="3">YolD-like family protein</fullName>
    </recommendedName>
</protein>